<dbReference type="Proteomes" id="UP000231382">
    <property type="component" value="Unassembled WGS sequence"/>
</dbReference>
<dbReference type="InterPro" id="IPR023214">
    <property type="entry name" value="HAD_sf"/>
</dbReference>
<comment type="caution">
    <text evidence="1">The sequence shown here is derived from an EMBL/GenBank/DDBJ whole genome shotgun (WGS) entry which is preliminary data.</text>
</comment>
<dbReference type="AlphaFoldDB" id="A0A2H0W638"/>
<organism evidence="1 2">
    <name type="scientific">Candidatus Berkelbacteria bacterium CG10_big_fil_rev_8_21_14_0_10_43_13</name>
    <dbReference type="NCBI Taxonomy" id="1974514"/>
    <lineage>
        <taxon>Bacteria</taxon>
        <taxon>Candidatus Berkelbacteria</taxon>
    </lineage>
</organism>
<evidence type="ECO:0008006" key="3">
    <source>
        <dbReference type="Google" id="ProtNLM"/>
    </source>
</evidence>
<evidence type="ECO:0000313" key="2">
    <source>
        <dbReference type="Proteomes" id="UP000231382"/>
    </source>
</evidence>
<proteinExistence type="predicted"/>
<evidence type="ECO:0000313" key="1">
    <source>
        <dbReference type="EMBL" id="PIS07464.1"/>
    </source>
</evidence>
<name>A0A2H0W638_9BACT</name>
<gene>
    <name evidence="1" type="ORF">COT78_03450</name>
</gene>
<dbReference type="Gene3D" id="3.40.50.1000">
    <property type="entry name" value="HAD superfamily/HAD-like"/>
    <property type="match status" value="1"/>
</dbReference>
<reference evidence="2" key="1">
    <citation type="submission" date="2017-09" db="EMBL/GenBank/DDBJ databases">
        <title>Depth-based differentiation of microbial function through sediment-hosted aquifers and enrichment of novel symbionts in the deep terrestrial subsurface.</title>
        <authorList>
            <person name="Probst A.J."/>
            <person name="Ladd B."/>
            <person name="Jarett J.K."/>
            <person name="Geller-Mcgrath D.E."/>
            <person name="Sieber C.M.K."/>
            <person name="Emerson J.B."/>
            <person name="Anantharaman K."/>
            <person name="Thomas B.C."/>
            <person name="Malmstrom R."/>
            <person name="Stieglmeier M."/>
            <person name="Klingl A."/>
            <person name="Woyke T."/>
            <person name="Ryan C.M."/>
            <person name="Banfield J.F."/>
        </authorList>
    </citation>
    <scope>NUCLEOTIDE SEQUENCE [LARGE SCALE GENOMIC DNA]</scope>
</reference>
<accession>A0A2H0W638</accession>
<protein>
    <recommendedName>
        <fullName evidence="3">HAD family hydrolase</fullName>
    </recommendedName>
</protein>
<dbReference type="InterPro" id="IPR036412">
    <property type="entry name" value="HAD-like_sf"/>
</dbReference>
<dbReference type="Pfam" id="PF00702">
    <property type="entry name" value="Hydrolase"/>
    <property type="match status" value="1"/>
</dbReference>
<dbReference type="EMBL" id="PEZW01000022">
    <property type="protein sequence ID" value="PIS07464.1"/>
    <property type="molecule type" value="Genomic_DNA"/>
</dbReference>
<dbReference type="SUPFAM" id="SSF56784">
    <property type="entry name" value="HAD-like"/>
    <property type="match status" value="1"/>
</dbReference>
<sequence>MKTKIFLDFDGTLIRSKLMKESIFEIVSELGYSKDEVKRIYEEARNQAPFHPYDFIDSLAKERNVDSESTKEKLARMIDSLSKQCLYDDSANFLDEIDRKKYEINLITYGHEEWQRMKVENTGCRMSFDNLYYVGTKDKWKFVDKFLKKNEKFIFVDDFAEGVVNMKSSHPNCLAIYMERDDTVADNSILNHKKDVFRVNSFDEVMKIIET</sequence>